<keyword evidence="1" id="KW-0472">Membrane</keyword>
<sequence length="1096" mass="117531">MAWVETMLGTGPAMAQEDDRGTEVMSWLAGGTVLVALVLFALAQSLRLPAHFGVEDWLGWKNPATLARTLDAWRLVHGHERIPAATAYLLIDTALFMPLYGLALLWATRQLRQTLKGGGFAGFIDILYALAVPALLVLWGLDLIENLGGFTRLGVSIGWGLAALAAALTAFWLMRRWARDPQTGSGLVAIAWLTVVLLLAGFASYHIDAGQPATPRPFGGWAHEGKRWATLAALAPLAGLWLAWWFGLDLDPRAADRPGEIRSACRQVAMGVIGRSRYVLALLGLFAAFTLMLDQCRDVLLALATAEFSWWWLFIMAVGAMALGMLSHACWRWARLIGRIKRSGYDVSGLDGVAAWAGEWARTWARLLMLLPLLLTLTLIANVAGDAVIAAKDHEPPGGLLWTQAKLALFALLIVAFALWLLHQKRKKALKRPQDYYNSVEDVRILLHDPDCPPTALRRAAQAPAETTPPPEAPAPASIARLRHPVRLLGEVVDVLAAPVRQPLFALAMLGVVRACMLLDPDMTAAAPPALAVLALSIVWWLGPLGLIAMSEQRAVFPWGLLLLLVAGLVGFWSDNHTLPALVIDDLAAVQPTLQALARVALAGFTLLAVLGGLAWLILALRSRDLLRLLRRRVDPERRHRVADYWRTGLCLGCLVLLCAGLIGLDRWAASAMPQPAATAAEGEAALAAPGADPVLLVASEGGGVRAAYWTAMVLAEVARTNPGWDGRIAAMSGVSGGSMGIAVWRACARDPSHALDSQGRRPGLEDCIRKGFRDLDPLSPLLAGLMFEDVWMRLLPTDTLCHPDSGCGMRSRAMAFEREWMRAFQGLAQPLGMRRPGEPDLLFNSTVVESGNRGVLSTHRFDGSGLPGAEDLLASGRIPRSPALVTAAHTSARFPGTNPLASLPHQASGPAAAHLVDGGYHDNSGTASVANVLALLRATGPERRVQLVLIRNGQVPTRCLPQAIEENGDEPPETCFDHNNSDDRELLPPRDAQRLKLYADLFGPAVTVLNNLGTGAHGREPVAALAALAASAPLQGGMGCGPASAVCLLDQMEDASLVPLGWSLSEAARTAMDTRARDRAEQVRCRLAGGCPGQP</sequence>
<feature type="transmembrane region" description="Helical" evidence="1">
    <location>
        <begin position="85"/>
        <end position="107"/>
    </location>
</feature>
<dbReference type="EMBL" id="JAJTWT010000001">
    <property type="protein sequence ID" value="MCE4536007.1"/>
    <property type="molecule type" value="Genomic_DNA"/>
</dbReference>
<evidence type="ECO:0008006" key="4">
    <source>
        <dbReference type="Google" id="ProtNLM"/>
    </source>
</evidence>
<evidence type="ECO:0000313" key="3">
    <source>
        <dbReference type="Proteomes" id="UP001201463"/>
    </source>
</evidence>
<feature type="transmembrane region" description="Helical" evidence="1">
    <location>
        <begin position="594"/>
        <end position="621"/>
    </location>
</feature>
<feature type="transmembrane region" description="Helical" evidence="1">
    <location>
        <begin position="642"/>
        <end position="665"/>
    </location>
</feature>
<feature type="transmembrane region" description="Helical" evidence="1">
    <location>
        <begin position="119"/>
        <end position="141"/>
    </location>
</feature>
<comment type="caution">
    <text evidence="2">The sequence shown here is derived from an EMBL/GenBank/DDBJ whole genome shotgun (WGS) entry which is preliminary data.</text>
</comment>
<reference evidence="2 3" key="1">
    <citation type="submission" date="2021-12" db="EMBL/GenBank/DDBJ databases">
        <title>Genome seq of p7.</title>
        <authorList>
            <person name="Seo T."/>
        </authorList>
    </citation>
    <scope>NUCLEOTIDE SEQUENCE [LARGE SCALE GENOMIC DNA]</scope>
    <source>
        <strain evidence="2 3">P7</strain>
    </source>
</reference>
<feature type="transmembrane region" description="Helical" evidence="1">
    <location>
        <begin position="367"/>
        <end position="389"/>
    </location>
</feature>
<feature type="transmembrane region" description="Helical" evidence="1">
    <location>
        <begin position="526"/>
        <end position="549"/>
    </location>
</feature>
<feature type="transmembrane region" description="Helical" evidence="1">
    <location>
        <begin position="24"/>
        <end position="43"/>
    </location>
</feature>
<feature type="transmembrane region" description="Helical" evidence="1">
    <location>
        <begin position="153"/>
        <end position="174"/>
    </location>
</feature>
<organism evidence="2 3">
    <name type="scientific">Pelomonas caseinilytica</name>
    <dbReference type="NCBI Taxonomy" id="2906763"/>
    <lineage>
        <taxon>Bacteria</taxon>
        <taxon>Pseudomonadati</taxon>
        <taxon>Pseudomonadota</taxon>
        <taxon>Betaproteobacteria</taxon>
        <taxon>Burkholderiales</taxon>
        <taxon>Sphaerotilaceae</taxon>
        <taxon>Roseateles</taxon>
    </lineage>
</organism>
<proteinExistence type="predicted"/>
<feature type="transmembrane region" description="Helical" evidence="1">
    <location>
        <begin position="268"/>
        <end position="289"/>
    </location>
</feature>
<name>A0ABS8XAM6_9BURK</name>
<dbReference type="Proteomes" id="UP001201463">
    <property type="component" value="Unassembled WGS sequence"/>
</dbReference>
<protein>
    <recommendedName>
        <fullName evidence="4">Patatin-like phospholipase</fullName>
    </recommendedName>
</protein>
<feature type="transmembrane region" description="Helical" evidence="1">
    <location>
        <begin position="556"/>
        <end position="574"/>
    </location>
</feature>
<accession>A0ABS8XAM6</accession>
<feature type="transmembrane region" description="Helical" evidence="1">
    <location>
        <begin position="401"/>
        <end position="422"/>
    </location>
</feature>
<keyword evidence="3" id="KW-1185">Reference proteome</keyword>
<gene>
    <name evidence="2" type="ORF">LXT12_01870</name>
</gene>
<dbReference type="RefSeq" id="WP_233388897.1">
    <property type="nucleotide sequence ID" value="NZ_JAJTWT010000001.1"/>
</dbReference>
<feature type="transmembrane region" description="Helical" evidence="1">
    <location>
        <begin position="309"/>
        <end position="331"/>
    </location>
</feature>
<evidence type="ECO:0000313" key="2">
    <source>
        <dbReference type="EMBL" id="MCE4536007.1"/>
    </source>
</evidence>
<keyword evidence="1" id="KW-0812">Transmembrane</keyword>
<feature type="transmembrane region" description="Helical" evidence="1">
    <location>
        <begin position="186"/>
        <end position="207"/>
    </location>
</feature>
<feature type="transmembrane region" description="Helical" evidence="1">
    <location>
        <begin position="227"/>
        <end position="247"/>
    </location>
</feature>
<keyword evidence="1" id="KW-1133">Transmembrane helix</keyword>
<evidence type="ECO:0000256" key="1">
    <source>
        <dbReference type="SAM" id="Phobius"/>
    </source>
</evidence>